<accession>A0ABX2EC40</accession>
<dbReference type="PROSITE" id="PS51007">
    <property type="entry name" value="CYTC"/>
    <property type="match status" value="1"/>
</dbReference>
<evidence type="ECO:0000313" key="9">
    <source>
        <dbReference type="EMBL" id="NRF65365.1"/>
    </source>
</evidence>
<dbReference type="Pfam" id="PF00034">
    <property type="entry name" value="Cytochrom_C"/>
    <property type="match status" value="1"/>
</dbReference>
<evidence type="ECO:0000256" key="1">
    <source>
        <dbReference type="ARBA" id="ARBA00022448"/>
    </source>
</evidence>
<reference evidence="9 10" key="1">
    <citation type="submission" date="2020-05" db="EMBL/GenBank/DDBJ databases">
        <title>Aquincola sp. isolate from soil.</title>
        <authorList>
            <person name="Han J."/>
            <person name="Kim D.-U."/>
        </authorList>
    </citation>
    <scope>NUCLEOTIDE SEQUENCE [LARGE SCALE GENOMIC DNA]</scope>
    <source>
        <strain evidence="9 10">S2</strain>
    </source>
</reference>
<evidence type="ECO:0000256" key="7">
    <source>
        <dbReference type="SAM" id="SignalP"/>
    </source>
</evidence>
<feature type="domain" description="Cytochrome c" evidence="8">
    <location>
        <begin position="40"/>
        <end position="137"/>
    </location>
</feature>
<proteinExistence type="predicted"/>
<evidence type="ECO:0000313" key="10">
    <source>
        <dbReference type="Proteomes" id="UP000737171"/>
    </source>
</evidence>
<evidence type="ECO:0000256" key="6">
    <source>
        <dbReference type="PROSITE-ProRule" id="PRU00433"/>
    </source>
</evidence>
<sequence length="145" mass="15260">MGGAAAGARRGAGAVGFRVVRRAAALAAAALVSSTASGAPDVLKGEQVYARCMACHALAFDRVGPRHCGLIGRRAGSVPGFDYSAAMKRSKIVWDEKTLDRFLAGPLKMVPGSTMTYDGISDRRERADLIAYLKQAGQTAECTKR</sequence>
<dbReference type="Proteomes" id="UP000737171">
    <property type="component" value="Unassembled WGS sequence"/>
</dbReference>
<dbReference type="PRINTS" id="PR00604">
    <property type="entry name" value="CYTCHRMECIAB"/>
</dbReference>
<dbReference type="Gene3D" id="1.10.760.10">
    <property type="entry name" value="Cytochrome c-like domain"/>
    <property type="match status" value="1"/>
</dbReference>
<dbReference type="InterPro" id="IPR036909">
    <property type="entry name" value="Cyt_c-like_dom_sf"/>
</dbReference>
<evidence type="ECO:0000259" key="8">
    <source>
        <dbReference type="PROSITE" id="PS51007"/>
    </source>
</evidence>
<keyword evidence="10" id="KW-1185">Reference proteome</keyword>
<dbReference type="EMBL" id="JABRWJ010000001">
    <property type="protein sequence ID" value="NRF65365.1"/>
    <property type="molecule type" value="Genomic_DNA"/>
</dbReference>
<evidence type="ECO:0000256" key="2">
    <source>
        <dbReference type="ARBA" id="ARBA00022617"/>
    </source>
</evidence>
<name>A0ABX2EC40_9BURK</name>
<dbReference type="PANTHER" id="PTHR11961">
    <property type="entry name" value="CYTOCHROME C"/>
    <property type="match status" value="1"/>
</dbReference>
<evidence type="ECO:0000256" key="5">
    <source>
        <dbReference type="ARBA" id="ARBA00023004"/>
    </source>
</evidence>
<organism evidence="9 10">
    <name type="scientific">Pseudaquabacterium terrae</name>
    <dbReference type="NCBI Taxonomy" id="2732868"/>
    <lineage>
        <taxon>Bacteria</taxon>
        <taxon>Pseudomonadati</taxon>
        <taxon>Pseudomonadota</taxon>
        <taxon>Betaproteobacteria</taxon>
        <taxon>Burkholderiales</taxon>
        <taxon>Sphaerotilaceae</taxon>
        <taxon>Pseudaquabacterium</taxon>
    </lineage>
</organism>
<keyword evidence="2 6" id="KW-0349">Heme</keyword>
<keyword evidence="4" id="KW-0249">Electron transport</keyword>
<evidence type="ECO:0000256" key="4">
    <source>
        <dbReference type="ARBA" id="ARBA00022982"/>
    </source>
</evidence>
<gene>
    <name evidence="9" type="ORF">HLB44_00050</name>
</gene>
<dbReference type="InterPro" id="IPR002327">
    <property type="entry name" value="Cyt_c_1A/1B"/>
</dbReference>
<keyword evidence="1" id="KW-0813">Transport</keyword>
<keyword evidence="7" id="KW-0732">Signal</keyword>
<keyword evidence="5 6" id="KW-0408">Iron</keyword>
<dbReference type="InterPro" id="IPR009056">
    <property type="entry name" value="Cyt_c-like_dom"/>
</dbReference>
<protein>
    <submittedName>
        <fullName evidence="9">C-type cytochrome</fullName>
    </submittedName>
</protein>
<evidence type="ECO:0000256" key="3">
    <source>
        <dbReference type="ARBA" id="ARBA00022723"/>
    </source>
</evidence>
<dbReference type="SUPFAM" id="SSF46626">
    <property type="entry name" value="Cytochrome c"/>
    <property type="match status" value="1"/>
</dbReference>
<comment type="caution">
    <text evidence="9">The sequence shown here is derived from an EMBL/GenBank/DDBJ whole genome shotgun (WGS) entry which is preliminary data.</text>
</comment>
<feature type="signal peptide" evidence="7">
    <location>
        <begin position="1"/>
        <end position="38"/>
    </location>
</feature>
<feature type="chain" id="PRO_5046639784" evidence="7">
    <location>
        <begin position="39"/>
        <end position="145"/>
    </location>
</feature>
<keyword evidence="3 6" id="KW-0479">Metal-binding</keyword>